<protein>
    <submittedName>
        <fullName evidence="2">Uncharacterized protein</fullName>
    </submittedName>
</protein>
<reference evidence="2" key="2">
    <citation type="submission" date="2020-10" db="UniProtKB">
        <authorList>
            <consortium name="WormBaseParasite"/>
        </authorList>
    </citation>
    <scope>IDENTIFICATION</scope>
</reference>
<evidence type="ECO:0000313" key="1">
    <source>
        <dbReference type="Proteomes" id="UP000492821"/>
    </source>
</evidence>
<reference evidence="1" key="1">
    <citation type="journal article" date="2013" name="Genetics">
        <title>The draft genome and transcriptome of Panagrellus redivivus are shaped by the harsh demands of a free-living lifestyle.</title>
        <authorList>
            <person name="Srinivasan J."/>
            <person name="Dillman A.R."/>
            <person name="Macchietto M.G."/>
            <person name="Heikkinen L."/>
            <person name="Lakso M."/>
            <person name="Fracchia K.M."/>
            <person name="Antoshechkin I."/>
            <person name="Mortazavi A."/>
            <person name="Wong G."/>
            <person name="Sternberg P.W."/>
        </authorList>
    </citation>
    <scope>NUCLEOTIDE SEQUENCE [LARGE SCALE GENOMIC DNA]</scope>
    <source>
        <strain evidence="1">MT8872</strain>
    </source>
</reference>
<dbReference type="Proteomes" id="UP000492821">
    <property type="component" value="Unassembled WGS sequence"/>
</dbReference>
<proteinExistence type="predicted"/>
<dbReference type="AlphaFoldDB" id="A0A7E4W0R7"/>
<organism evidence="1 2">
    <name type="scientific">Panagrellus redivivus</name>
    <name type="common">Microworm</name>
    <dbReference type="NCBI Taxonomy" id="6233"/>
    <lineage>
        <taxon>Eukaryota</taxon>
        <taxon>Metazoa</taxon>
        <taxon>Ecdysozoa</taxon>
        <taxon>Nematoda</taxon>
        <taxon>Chromadorea</taxon>
        <taxon>Rhabditida</taxon>
        <taxon>Tylenchina</taxon>
        <taxon>Panagrolaimomorpha</taxon>
        <taxon>Panagrolaimoidea</taxon>
        <taxon>Panagrolaimidae</taxon>
        <taxon>Panagrellus</taxon>
    </lineage>
</organism>
<sequence>MVQYYYYFRAKADKIDPNRGQNPNPVPESDILVTFCVPKCSCEIKQGKILVQSNENYTNATQNPSNLKLILARIRIPSQNPTEASKPNPE</sequence>
<dbReference type="WBParaSite" id="Pan_g5521.t1">
    <property type="protein sequence ID" value="Pan_g5521.t1"/>
    <property type="gene ID" value="Pan_g5521"/>
</dbReference>
<keyword evidence="1" id="KW-1185">Reference proteome</keyword>
<evidence type="ECO:0000313" key="2">
    <source>
        <dbReference type="WBParaSite" id="Pan_g5521.t1"/>
    </source>
</evidence>
<accession>A0A7E4W0R7</accession>
<name>A0A7E4W0R7_PANRE</name>